<keyword evidence="2" id="KW-0121">Carboxypeptidase</keyword>
<keyword evidence="2" id="KW-0645">Protease</keyword>
<evidence type="ECO:0000256" key="1">
    <source>
        <dbReference type="SAM" id="SignalP"/>
    </source>
</evidence>
<comment type="caution">
    <text evidence="2">The sequence shown here is derived from an EMBL/GenBank/DDBJ whole genome shotgun (WGS) entry which is preliminary data.</text>
</comment>
<dbReference type="SUPFAM" id="SSF49464">
    <property type="entry name" value="Carboxypeptidase regulatory domain-like"/>
    <property type="match status" value="1"/>
</dbReference>
<proteinExistence type="predicted"/>
<keyword evidence="1" id="KW-0732">Signal</keyword>
<keyword evidence="2" id="KW-0378">Hydrolase</keyword>
<dbReference type="GO" id="GO:0004180">
    <property type="term" value="F:carboxypeptidase activity"/>
    <property type="evidence" value="ECO:0007669"/>
    <property type="project" value="UniProtKB-KW"/>
</dbReference>
<dbReference type="InterPro" id="IPR008969">
    <property type="entry name" value="CarboxyPept-like_regulatory"/>
</dbReference>
<protein>
    <submittedName>
        <fullName evidence="2">Carboxypeptidase regulatory-like domain-containing protein</fullName>
    </submittedName>
</protein>
<sequence length="147" mass="16797">MRNLYISIKRPFIKKSLIAFASICISFVSFKCSDKGDNLTTIYGTVTDQNGNSVDSIYLLVNGAIFTRYDELKTVYTDSAGKYELLVDPPKKYSILTVNIPFYYIENPKFTVLYKGFKVKKDNVGTNECCYVTIGEKTNYDFQLIPR</sequence>
<evidence type="ECO:0000313" key="3">
    <source>
        <dbReference type="Proteomes" id="UP000304900"/>
    </source>
</evidence>
<feature type="chain" id="PRO_5020907260" evidence="1">
    <location>
        <begin position="22"/>
        <end position="147"/>
    </location>
</feature>
<gene>
    <name evidence="2" type="ORF">FDK13_06655</name>
</gene>
<feature type="signal peptide" evidence="1">
    <location>
        <begin position="1"/>
        <end position="21"/>
    </location>
</feature>
<dbReference type="EMBL" id="SZVO01000002">
    <property type="protein sequence ID" value="TKT93519.1"/>
    <property type="molecule type" value="Genomic_DNA"/>
</dbReference>
<organism evidence="2 3">
    <name type="scientific">Dyadobacter frigoris</name>
    <dbReference type="NCBI Taxonomy" id="2576211"/>
    <lineage>
        <taxon>Bacteria</taxon>
        <taxon>Pseudomonadati</taxon>
        <taxon>Bacteroidota</taxon>
        <taxon>Cytophagia</taxon>
        <taxon>Cytophagales</taxon>
        <taxon>Spirosomataceae</taxon>
        <taxon>Dyadobacter</taxon>
    </lineage>
</organism>
<accession>A0A4U6D7T7</accession>
<dbReference type="Gene3D" id="2.60.40.1120">
    <property type="entry name" value="Carboxypeptidase-like, regulatory domain"/>
    <property type="match status" value="1"/>
</dbReference>
<dbReference type="RefSeq" id="WP_137339194.1">
    <property type="nucleotide sequence ID" value="NZ_BSQH01000017.1"/>
</dbReference>
<dbReference type="AlphaFoldDB" id="A0A4U6D7T7"/>
<reference evidence="2 3" key="1">
    <citation type="submission" date="2019-05" db="EMBL/GenBank/DDBJ databases">
        <title>Dyadobacter AR-3-8 sp. nov., isolated from arctic soil.</title>
        <authorList>
            <person name="Chaudhary D.K."/>
        </authorList>
    </citation>
    <scope>NUCLEOTIDE SEQUENCE [LARGE SCALE GENOMIC DNA]</scope>
    <source>
        <strain evidence="2 3">AR-3-8</strain>
    </source>
</reference>
<name>A0A4U6D7T7_9BACT</name>
<dbReference type="OrthoDB" id="957139at2"/>
<evidence type="ECO:0000313" key="2">
    <source>
        <dbReference type="EMBL" id="TKT93519.1"/>
    </source>
</evidence>
<keyword evidence="3" id="KW-1185">Reference proteome</keyword>
<dbReference type="Proteomes" id="UP000304900">
    <property type="component" value="Unassembled WGS sequence"/>
</dbReference>